<dbReference type="EMBL" id="VLPL01000005">
    <property type="protein sequence ID" value="TSJ42398.1"/>
    <property type="molecule type" value="Genomic_DNA"/>
</dbReference>
<keyword evidence="4" id="KW-0479">Metal-binding</keyword>
<dbReference type="AlphaFoldDB" id="A0A556MRI6"/>
<keyword evidence="5" id="KW-0408">Iron</keyword>
<comment type="caution">
    <text evidence="9">The sequence shown here is derived from an EMBL/GenBank/DDBJ whole genome shotgun (WGS) entry which is preliminary data.</text>
</comment>
<proteinExistence type="predicted"/>
<dbReference type="GO" id="GO:0009228">
    <property type="term" value="P:thiamine biosynthetic process"/>
    <property type="evidence" value="ECO:0007669"/>
    <property type="project" value="InterPro"/>
</dbReference>
<dbReference type="OrthoDB" id="9801120at2"/>
<evidence type="ECO:0000256" key="4">
    <source>
        <dbReference type="ARBA" id="ARBA00022723"/>
    </source>
</evidence>
<name>A0A556MRI6_9FLAO</name>
<dbReference type="InterPro" id="IPR006638">
    <property type="entry name" value="Elp3/MiaA/NifB-like_rSAM"/>
</dbReference>
<comment type="cofactor">
    <cofactor evidence="1">
        <name>[4Fe-4S] cluster</name>
        <dbReference type="ChEBI" id="CHEBI:49883"/>
    </cofactor>
</comment>
<dbReference type="Pfam" id="PF06968">
    <property type="entry name" value="BATS"/>
    <property type="match status" value="1"/>
</dbReference>
<keyword evidence="3" id="KW-0949">S-adenosyl-L-methionine</keyword>
<dbReference type="NCBIfam" id="TIGR02351">
    <property type="entry name" value="thiH"/>
    <property type="match status" value="1"/>
</dbReference>
<comment type="cofactor">
    <cofactor evidence="7">
        <name>[2Fe-2S] cluster</name>
        <dbReference type="ChEBI" id="CHEBI:190135"/>
    </cofactor>
</comment>
<dbReference type="SFLD" id="SFLDS00029">
    <property type="entry name" value="Radical_SAM"/>
    <property type="match status" value="1"/>
</dbReference>
<evidence type="ECO:0000256" key="3">
    <source>
        <dbReference type="ARBA" id="ARBA00022691"/>
    </source>
</evidence>
<keyword evidence="2" id="KW-0004">4Fe-4S</keyword>
<dbReference type="Proteomes" id="UP000316008">
    <property type="component" value="Unassembled WGS sequence"/>
</dbReference>
<dbReference type="CDD" id="cd01335">
    <property type="entry name" value="Radical_SAM"/>
    <property type="match status" value="1"/>
</dbReference>
<dbReference type="GO" id="GO:0003824">
    <property type="term" value="F:catalytic activity"/>
    <property type="evidence" value="ECO:0007669"/>
    <property type="project" value="InterPro"/>
</dbReference>
<dbReference type="InterPro" id="IPR058240">
    <property type="entry name" value="rSAM_sf"/>
</dbReference>
<dbReference type="SMART" id="SM00729">
    <property type="entry name" value="Elp3"/>
    <property type="match status" value="1"/>
</dbReference>
<dbReference type="SMART" id="SM00876">
    <property type="entry name" value="BATS"/>
    <property type="match status" value="1"/>
</dbReference>
<dbReference type="InterPro" id="IPR034428">
    <property type="entry name" value="ThiH/NoCL/HydG-like"/>
</dbReference>
<dbReference type="SFLD" id="SFLDG01060">
    <property type="entry name" value="BATS_domain_containing"/>
    <property type="match status" value="1"/>
</dbReference>
<dbReference type="PANTHER" id="PTHR43583">
    <property type="entry name" value="2-IMINOACETATE SYNTHASE"/>
    <property type="match status" value="1"/>
</dbReference>
<evidence type="ECO:0000256" key="7">
    <source>
        <dbReference type="ARBA" id="ARBA00034078"/>
    </source>
</evidence>
<dbReference type="InterPro" id="IPR010722">
    <property type="entry name" value="BATS_dom"/>
</dbReference>
<evidence type="ECO:0000256" key="6">
    <source>
        <dbReference type="ARBA" id="ARBA00023014"/>
    </source>
</evidence>
<dbReference type="InterPro" id="IPR012726">
    <property type="entry name" value="ThiH"/>
</dbReference>
<evidence type="ECO:0000256" key="5">
    <source>
        <dbReference type="ARBA" id="ARBA00023004"/>
    </source>
</evidence>
<accession>A0A556MRI6</accession>
<reference evidence="9 10" key="1">
    <citation type="submission" date="2019-07" db="EMBL/GenBank/DDBJ databases">
        <authorList>
            <person name="Huq M.A."/>
        </authorList>
    </citation>
    <scope>NUCLEOTIDE SEQUENCE [LARGE SCALE GENOMIC DNA]</scope>
    <source>
        <strain evidence="9 10">MAH-3</strain>
    </source>
</reference>
<dbReference type="RefSeq" id="WP_144333353.1">
    <property type="nucleotide sequence ID" value="NZ_VLPL01000005.1"/>
</dbReference>
<organism evidence="9 10">
    <name type="scientific">Fluviicola chungangensis</name>
    <dbReference type="NCBI Taxonomy" id="2597671"/>
    <lineage>
        <taxon>Bacteria</taxon>
        <taxon>Pseudomonadati</taxon>
        <taxon>Bacteroidota</taxon>
        <taxon>Flavobacteriia</taxon>
        <taxon>Flavobacteriales</taxon>
        <taxon>Crocinitomicaceae</taxon>
        <taxon>Fluviicola</taxon>
    </lineage>
</organism>
<evidence type="ECO:0000313" key="9">
    <source>
        <dbReference type="EMBL" id="TSJ42398.1"/>
    </source>
</evidence>
<dbReference type="Pfam" id="PF04055">
    <property type="entry name" value="Radical_SAM"/>
    <property type="match status" value="1"/>
</dbReference>
<dbReference type="GO" id="GO:0005506">
    <property type="term" value="F:iron ion binding"/>
    <property type="evidence" value="ECO:0007669"/>
    <property type="project" value="InterPro"/>
</dbReference>
<dbReference type="PROSITE" id="PS51918">
    <property type="entry name" value="RADICAL_SAM"/>
    <property type="match status" value="1"/>
</dbReference>
<evidence type="ECO:0000259" key="8">
    <source>
        <dbReference type="PROSITE" id="PS51918"/>
    </source>
</evidence>
<dbReference type="Gene3D" id="3.20.20.70">
    <property type="entry name" value="Aldolase class I"/>
    <property type="match status" value="1"/>
</dbReference>
<dbReference type="SUPFAM" id="SSF102114">
    <property type="entry name" value="Radical SAM enzymes"/>
    <property type="match status" value="1"/>
</dbReference>
<sequence>MIFKELFKTTNWDEIKSSIYAKTAADVERALASSKRTLEDFKSLISPAAEPYLEQMAQESNALTQKRFGKTIQLYTPMYLSNECNNICTYCGFSFDNKIRRKTLTDEEILQEVAYLKERGFNHILLVTGEANHTVHVPYFKRVMDLIRNEFANISIEVQPLDEDEYGVLHEAGVYSVLVYQETYHQEVYKAYHPKGKKSNFEYRLDTPDRCGRAGIHKIGLGILLGLEDWRTDSFFCALHLDYMQKKYWQTKYSISFPRMRPAEGIIEPNVIVGDRELVQLICAYRLFNEDVELSISTRESEHFRNHVIPLGVTTMSAGSKTNPGGYVVEPESLEQFEISDERSVKEIAQLIRDNGYEAVWKDWDRSFSTTRFNPPSKEDMDPLSLLEERQREVAIPIISTKINDTNV</sequence>
<protein>
    <submittedName>
        <fullName evidence="9">2-iminoacetate synthase ThiH</fullName>
    </submittedName>
</protein>
<gene>
    <name evidence="9" type="primary">thiH</name>
    <name evidence="9" type="ORF">FO442_11565</name>
</gene>
<keyword evidence="10" id="KW-1185">Reference proteome</keyword>
<dbReference type="SFLD" id="SFLDG01081">
    <property type="entry name" value="cleavage_of_the_Ca-Cb_bond_in"/>
    <property type="match status" value="1"/>
</dbReference>
<dbReference type="SFLD" id="SFLDF00301">
    <property type="entry name" value="2-iminoacetate_synthase_(ThiH)"/>
    <property type="match status" value="1"/>
</dbReference>
<keyword evidence="6" id="KW-0411">Iron-sulfur</keyword>
<dbReference type="InterPro" id="IPR013785">
    <property type="entry name" value="Aldolase_TIM"/>
</dbReference>
<evidence type="ECO:0000313" key="10">
    <source>
        <dbReference type="Proteomes" id="UP000316008"/>
    </source>
</evidence>
<feature type="domain" description="Radical SAM core" evidence="8">
    <location>
        <begin position="70"/>
        <end position="289"/>
    </location>
</feature>
<dbReference type="PANTHER" id="PTHR43583:SF1">
    <property type="entry name" value="2-IMINOACETATE SYNTHASE"/>
    <property type="match status" value="1"/>
</dbReference>
<evidence type="ECO:0000256" key="2">
    <source>
        <dbReference type="ARBA" id="ARBA00022485"/>
    </source>
</evidence>
<dbReference type="GO" id="GO:0051539">
    <property type="term" value="F:4 iron, 4 sulfur cluster binding"/>
    <property type="evidence" value="ECO:0007669"/>
    <property type="project" value="UniProtKB-KW"/>
</dbReference>
<dbReference type="InterPro" id="IPR007197">
    <property type="entry name" value="rSAM"/>
</dbReference>
<evidence type="ECO:0000256" key="1">
    <source>
        <dbReference type="ARBA" id="ARBA00001966"/>
    </source>
</evidence>